<gene>
    <name evidence="7" type="ORF">TCE0_044r16834</name>
</gene>
<dbReference type="Gene3D" id="2.120.10.70">
    <property type="entry name" value="Fucose-specific lectin"/>
    <property type="match status" value="1"/>
</dbReference>
<comment type="cofactor">
    <cofactor evidence="1">
        <name>FMN</name>
        <dbReference type="ChEBI" id="CHEBI:58210"/>
    </cofactor>
</comment>
<dbReference type="InterPro" id="IPR002563">
    <property type="entry name" value="Flavin_Rdtase-like_dom"/>
</dbReference>
<sequence length="547" mass="60231">MHEDQIHVIYIDDAGSLNERVKLVESGQWETIPFPDDIKHQATPTSKLHSGVCHDASLGGHHWVFFEATAKIPKLLTWKSTNSAADPEGQEAWSFNKVLPEKHDVALDGAYLAILRALTTISSSRTTTARLRNSEGVLKSGTVERTTPLSACSSAEEGKPHIFFPNAGPPPKIVHYLNGTVDSLTSFYPGSALGSTKLDSKIFLFYRKLASLYQIVTLVYDGSQWKEALPSCSIAPHVREWPVVNQKPLTRPSAICIRLPLGFKHKSTTTTTNHDLKPPFTSNQLIKYTQAPNPAWQLGDGATTKPPAEKKHIPIDPSDPSRPPSKNYKFLISSIVPRPIALISTKSAPLSPKSTDTNVDGGGKLNLAPFSYFQVINHDPPMFIVSFISPGPRSAKSQKDTLRNLQETEECVINVVSEHMLQAVNATAVNAEYGDSEFDISGLTAVYDTDTKTNVPRVLESIVSIEGKLLETREYESRANPDPNPTRGKTTLAIIEGTRFWVREDAIDTTQMDKVDLNVLRPVSRLGGDGYGRTTEVVEIERPAYRS</sequence>
<proteinExistence type="inferred from homology"/>
<comment type="similarity">
    <text evidence="4">Belongs to the flavoredoxin family.</text>
</comment>
<dbReference type="AlphaFoldDB" id="A0A478EBL2"/>
<evidence type="ECO:0000259" key="6">
    <source>
        <dbReference type="Pfam" id="PF01613"/>
    </source>
</evidence>
<dbReference type="Pfam" id="PF01613">
    <property type="entry name" value="Flavin_Reduct"/>
    <property type="match status" value="1"/>
</dbReference>
<reference evidence="8" key="1">
    <citation type="journal article" date="2015" name="Genome Announc.">
        <title>Draft genome sequence of Talaromyces cellulolyticus strain Y-94, a source of lignocellulosic biomass-degrading enzymes.</title>
        <authorList>
            <person name="Fujii T."/>
            <person name="Koike H."/>
            <person name="Sawayama S."/>
            <person name="Yano S."/>
            <person name="Inoue H."/>
        </authorList>
    </citation>
    <scope>NUCLEOTIDE SEQUENCE [LARGE SCALE GENOMIC DNA]</scope>
    <source>
        <strain evidence="8">Y-94</strain>
    </source>
</reference>
<dbReference type="Proteomes" id="UP000053095">
    <property type="component" value="Unassembled WGS sequence"/>
</dbReference>
<name>A0A478EBL2_TALPI</name>
<keyword evidence="3" id="KW-0288">FMN</keyword>
<keyword evidence="2" id="KW-0285">Flavoprotein</keyword>
<accession>A0A478EBL2</accession>
<organism evidence="7 8">
    <name type="scientific">Talaromyces pinophilus</name>
    <name type="common">Penicillium pinophilum</name>
    <dbReference type="NCBI Taxonomy" id="128442"/>
    <lineage>
        <taxon>Eukaryota</taxon>
        <taxon>Fungi</taxon>
        <taxon>Dikarya</taxon>
        <taxon>Ascomycota</taxon>
        <taxon>Pezizomycotina</taxon>
        <taxon>Eurotiomycetes</taxon>
        <taxon>Eurotiomycetidae</taxon>
        <taxon>Eurotiales</taxon>
        <taxon>Trichocomaceae</taxon>
        <taxon>Talaromyces</taxon>
        <taxon>Talaromyces sect. Talaromyces</taxon>
    </lineage>
</organism>
<evidence type="ECO:0000256" key="3">
    <source>
        <dbReference type="ARBA" id="ARBA00022643"/>
    </source>
</evidence>
<protein>
    <recommendedName>
        <fullName evidence="6">Flavin reductase like domain-containing protein</fullName>
    </recommendedName>
</protein>
<feature type="domain" description="Flavin reductase like" evidence="6">
    <location>
        <begin position="336"/>
        <end position="507"/>
    </location>
</feature>
<dbReference type="InterPro" id="IPR012349">
    <property type="entry name" value="Split_barrel_FMN-bd"/>
</dbReference>
<dbReference type="EMBL" id="DF933840">
    <property type="protein sequence ID" value="GAM42656.1"/>
    <property type="molecule type" value="Genomic_DNA"/>
</dbReference>
<dbReference type="Gene3D" id="2.30.110.10">
    <property type="entry name" value="Electron Transport, Fmn-binding Protein, Chain A"/>
    <property type="match status" value="1"/>
</dbReference>
<feature type="region of interest" description="Disordered" evidence="5">
    <location>
        <begin position="298"/>
        <end position="323"/>
    </location>
</feature>
<evidence type="ECO:0000313" key="8">
    <source>
        <dbReference type="Proteomes" id="UP000053095"/>
    </source>
</evidence>
<dbReference type="SUPFAM" id="SSF50475">
    <property type="entry name" value="FMN-binding split barrel"/>
    <property type="match status" value="1"/>
</dbReference>
<dbReference type="PANTHER" id="PTHR33798">
    <property type="entry name" value="FLAVOPROTEIN OXYGENASE"/>
    <property type="match status" value="1"/>
</dbReference>
<evidence type="ECO:0000256" key="2">
    <source>
        <dbReference type="ARBA" id="ARBA00022630"/>
    </source>
</evidence>
<evidence type="ECO:0000313" key="7">
    <source>
        <dbReference type="EMBL" id="GAM42656.1"/>
    </source>
</evidence>
<evidence type="ECO:0000256" key="5">
    <source>
        <dbReference type="SAM" id="MobiDB-lite"/>
    </source>
</evidence>
<dbReference type="GO" id="GO:0010181">
    <property type="term" value="F:FMN binding"/>
    <property type="evidence" value="ECO:0007669"/>
    <property type="project" value="InterPro"/>
</dbReference>
<evidence type="ECO:0000256" key="1">
    <source>
        <dbReference type="ARBA" id="ARBA00001917"/>
    </source>
</evidence>
<keyword evidence="8" id="KW-1185">Reference proteome</keyword>
<dbReference type="PANTHER" id="PTHR33798:SF5">
    <property type="entry name" value="FLAVIN REDUCTASE LIKE DOMAIN-CONTAINING PROTEIN"/>
    <property type="match status" value="1"/>
</dbReference>
<evidence type="ECO:0000256" key="4">
    <source>
        <dbReference type="ARBA" id="ARBA00038054"/>
    </source>
</evidence>